<organism evidence="1 2">
    <name type="scientific">Kipferlia bialata</name>
    <dbReference type="NCBI Taxonomy" id="797122"/>
    <lineage>
        <taxon>Eukaryota</taxon>
        <taxon>Metamonada</taxon>
        <taxon>Carpediemonas-like organisms</taxon>
        <taxon>Kipferlia</taxon>
    </lineage>
</organism>
<dbReference type="AlphaFoldDB" id="A0A9K3DB46"/>
<sequence>NACVGSCHAPSLCLLTKGNSCECTGCGYHDTSKTACRGSGCGKRCDNIYLVSIC</sequence>
<evidence type="ECO:0000313" key="1">
    <source>
        <dbReference type="EMBL" id="GIQ91730.1"/>
    </source>
</evidence>
<dbReference type="Proteomes" id="UP000265618">
    <property type="component" value="Unassembled WGS sequence"/>
</dbReference>
<accession>A0A9K3DB46</accession>
<protein>
    <submittedName>
        <fullName evidence="1">Uncharacterized protein</fullName>
    </submittedName>
</protein>
<evidence type="ECO:0000313" key="2">
    <source>
        <dbReference type="Proteomes" id="UP000265618"/>
    </source>
</evidence>
<comment type="caution">
    <text evidence="1">The sequence shown here is derived from an EMBL/GenBank/DDBJ whole genome shotgun (WGS) entry which is preliminary data.</text>
</comment>
<name>A0A9K3DB46_9EUKA</name>
<gene>
    <name evidence="1" type="ORF">KIPB_015107</name>
</gene>
<proteinExistence type="predicted"/>
<feature type="non-terminal residue" evidence="1">
    <location>
        <position position="1"/>
    </location>
</feature>
<dbReference type="EMBL" id="BDIP01008233">
    <property type="protein sequence ID" value="GIQ91730.1"/>
    <property type="molecule type" value="Genomic_DNA"/>
</dbReference>
<keyword evidence="2" id="KW-1185">Reference proteome</keyword>
<reference evidence="1 2" key="1">
    <citation type="journal article" date="2018" name="PLoS ONE">
        <title>The draft genome of Kipferlia bialata reveals reductive genome evolution in fornicate parasites.</title>
        <authorList>
            <person name="Tanifuji G."/>
            <person name="Takabayashi S."/>
            <person name="Kume K."/>
            <person name="Takagi M."/>
            <person name="Nakayama T."/>
            <person name="Kamikawa R."/>
            <person name="Inagaki Y."/>
            <person name="Hashimoto T."/>
        </authorList>
    </citation>
    <scope>NUCLEOTIDE SEQUENCE [LARGE SCALE GENOMIC DNA]</scope>
    <source>
        <strain evidence="1">NY0173</strain>
    </source>
</reference>